<dbReference type="Pfam" id="PF22939">
    <property type="entry name" value="WHD_GPIID"/>
    <property type="match status" value="1"/>
</dbReference>
<dbReference type="InterPro" id="IPR056884">
    <property type="entry name" value="NPHP3-like_N"/>
</dbReference>
<dbReference type="InterPro" id="IPR054471">
    <property type="entry name" value="GPIID_WHD"/>
</dbReference>
<proteinExistence type="predicted"/>
<protein>
    <submittedName>
        <fullName evidence="4">Nacht wd</fullName>
    </submittedName>
</protein>
<feature type="domain" description="GPI inositol-deacylase winged helix" evidence="2">
    <location>
        <begin position="111"/>
        <end position="159"/>
    </location>
</feature>
<reference evidence="4" key="2">
    <citation type="submission" date="2023-05" db="EMBL/GenBank/DDBJ databases">
        <authorList>
            <consortium name="Lawrence Berkeley National Laboratory"/>
            <person name="Steindorff A."/>
            <person name="Hensen N."/>
            <person name="Bonometti L."/>
            <person name="Westerberg I."/>
            <person name="Brannstrom I.O."/>
            <person name="Guillou S."/>
            <person name="Cros-Aarteil S."/>
            <person name="Calhoun S."/>
            <person name="Haridas S."/>
            <person name="Kuo A."/>
            <person name="Mondo S."/>
            <person name="Pangilinan J."/>
            <person name="Riley R."/>
            <person name="Labutti K."/>
            <person name="Andreopoulos B."/>
            <person name="Lipzen A."/>
            <person name="Chen C."/>
            <person name="Yanf M."/>
            <person name="Daum C."/>
            <person name="Ng V."/>
            <person name="Clum A."/>
            <person name="Ohm R."/>
            <person name="Martin F."/>
            <person name="Silar P."/>
            <person name="Natvig D."/>
            <person name="Lalanne C."/>
            <person name="Gautier V."/>
            <person name="Ament-Velasquez S.L."/>
            <person name="Kruys A."/>
            <person name="Hutchinson M.I."/>
            <person name="Powell A.J."/>
            <person name="Barry K."/>
            <person name="Miller A.N."/>
            <person name="Grigoriev I.V."/>
            <person name="Debuchy R."/>
            <person name="Gladieux P."/>
            <person name="Thoren M.H."/>
            <person name="Johannesson H."/>
        </authorList>
    </citation>
    <scope>NUCLEOTIDE SEQUENCE</scope>
    <source>
        <strain evidence="4">CBS 532.94</strain>
    </source>
</reference>
<evidence type="ECO:0000313" key="5">
    <source>
        <dbReference type="Proteomes" id="UP001303760"/>
    </source>
</evidence>
<evidence type="ECO:0000259" key="3">
    <source>
        <dbReference type="Pfam" id="PF24883"/>
    </source>
</evidence>
<comment type="caution">
    <text evidence="4">The sequence shown here is derived from an EMBL/GenBank/DDBJ whole genome shotgun (WGS) entry which is preliminary data.</text>
</comment>
<gene>
    <name evidence="4" type="ORF">C8A03DRAFT_47005</name>
</gene>
<dbReference type="AlphaFoldDB" id="A0AAN7C5B7"/>
<dbReference type="InterPro" id="IPR015943">
    <property type="entry name" value="WD40/YVTN_repeat-like_dom_sf"/>
</dbReference>
<dbReference type="InterPro" id="IPR036322">
    <property type="entry name" value="WD40_repeat_dom_sf"/>
</dbReference>
<dbReference type="PANTHER" id="PTHR10039">
    <property type="entry name" value="AMELOGENIN"/>
    <property type="match status" value="1"/>
</dbReference>
<sequence>MKLQEDRLQLDHDNERNVWRTLFVSDIFEKATIAHYWVINALDECTNFTTLLDSMLSKMDVSIPLRIFITSRETPELCRLFASLGPRREEEIKRVLDEIPRGMAPLYHCALDTMAIATSGKSLAKAILAWTTCGMRPLTLRGLECALEIDLKDKFSQARRDYQDVFLKLNILTWIYNVAESKDLGLVIRAAEDLKTYANSRTAERSPLRRDIKGARSWSVDLQRVTAKFADALIASPSAIYSRIPPFCPTDSAIHAIAAPRKKLSITGVSAFSWDDRLSCLDFGEGQTSALCYGADFLAVGLKGGRVVLYHPNSCHEYRSLSHGGAVIHLQFRERSDMLASSGLKTVHVWKFRTGQQICRLPFPRRCIGLVFCENLLMAASNQNEFHCCDLDHEAAECTKRPWRDCPDDGSLFLNRPPSALSIAIAHRMMAVAYSGKPIAIWDLEQDAYYGSCSKKLPSGEPSTHPVVALLFNPNPSIELLAVSYLDGELAILDPFADTEVEK</sequence>
<evidence type="ECO:0000259" key="2">
    <source>
        <dbReference type="Pfam" id="PF22939"/>
    </source>
</evidence>
<organism evidence="4 5">
    <name type="scientific">Achaetomium macrosporum</name>
    <dbReference type="NCBI Taxonomy" id="79813"/>
    <lineage>
        <taxon>Eukaryota</taxon>
        <taxon>Fungi</taxon>
        <taxon>Dikarya</taxon>
        <taxon>Ascomycota</taxon>
        <taxon>Pezizomycotina</taxon>
        <taxon>Sordariomycetes</taxon>
        <taxon>Sordariomycetidae</taxon>
        <taxon>Sordariales</taxon>
        <taxon>Chaetomiaceae</taxon>
        <taxon>Achaetomium</taxon>
    </lineage>
</organism>
<keyword evidence="5" id="KW-1185">Reference proteome</keyword>
<dbReference type="SUPFAM" id="SSF50978">
    <property type="entry name" value="WD40 repeat-like"/>
    <property type="match status" value="1"/>
</dbReference>
<dbReference type="Gene3D" id="2.130.10.10">
    <property type="entry name" value="YVTN repeat-like/Quinoprotein amine dehydrogenase"/>
    <property type="match status" value="1"/>
</dbReference>
<dbReference type="Pfam" id="PF24883">
    <property type="entry name" value="NPHP3_N"/>
    <property type="match status" value="1"/>
</dbReference>
<keyword evidence="1" id="KW-0677">Repeat</keyword>
<evidence type="ECO:0000256" key="1">
    <source>
        <dbReference type="ARBA" id="ARBA00022737"/>
    </source>
</evidence>
<dbReference type="PANTHER" id="PTHR10039:SF16">
    <property type="entry name" value="GPI INOSITOL-DEACYLASE"/>
    <property type="match status" value="1"/>
</dbReference>
<name>A0AAN7C5B7_9PEZI</name>
<evidence type="ECO:0000313" key="4">
    <source>
        <dbReference type="EMBL" id="KAK4234743.1"/>
    </source>
</evidence>
<accession>A0AAN7C5B7</accession>
<dbReference type="EMBL" id="MU860333">
    <property type="protein sequence ID" value="KAK4234743.1"/>
    <property type="molecule type" value="Genomic_DNA"/>
</dbReference>
<reference evidence="4" key="1">
    <citation type="journal article" date="2023" name="Mol. Phylogenet. Evol.">
        <title>Genome-scale phylogeny and comparative genomics of the fungal order Sordariales.</title>
        <authorList>
            <person name="Hensen N."/>
            <person name="Bonometti L."/>
            <person name="Westerberg I."/>
            <person name="Brannstrom I.O."/>
            <person name="Guillou S."/>
            <person name="Cros-Aarteil S."/>
            <person name="Calhoun S."/>
            <person name="Haridas S."/>
            <person name="Kuo A."/>
            <person name="Mondo S."/>
            <person name="Pangilinan J."/>
            <person name="Riley R."/>
            <person name="LaButti K."/>
            <person name="Andreopoulos B."/>
            <person name="Lipzen A."/>
            <person name="Chen C."/>
            <person name="Yan M."/>
            <person name="Daum C."/>
            <person name="Ng V."/>
            <person name="Clum A."/>
            <person name="Steindorff A."/>
            <person name="Ohm R.A."/>
            <person name="Martin F."/>
            <person name="Silar P."/>
            <person name="Natvig D.O."/>
            <person name="Lalanne C."/>
            <person name="Gautier V."/>
            <person name="Ament-Velasquez S.L."/>
            <person name="Kruys A."/>
            <person name="Hutchinson M.I."/>
            <person name="Powell A.J."/>
            <person name="Barry K."/>
            <person name="Miller A.N."/>
            <person name="Grigoriev I.V."/>
            <person name="Debuchy R."/>
            <person name="Gladieux P."/>
            <person name="Hiltunen Thoren M."/>
            <person name="Johannesson H."/>
        </authorList>
    </citation>
    <scope>NUCLEOTIDE SEQUENCE</scope>
    <source>
        <strain evidence="4">CBS 532.94</strain>
    </source>
</reference>
<feature type="domain" description="Nephrocystin 3-like N-terminal" evidence="3">
    <location>
        <begin position="4"/>
        <end position="72"/>
    </location>
</feature>
<dbReference type="Proteomes" id="UP001303760">
    <property type="component" value="Unassembled WGS sequence"/>
</dbReference>